<keyword evidence="3" id="KW-1185">Reference proteome</keyword>
<feature type="signal peptide" evidence="1">
    <location>
        <begin position="1"/>
        <end position="36"/>
    </location>
</feature>
<dbReference type="RefSeq" id="WP_377262308.1">
    <property type="nucleotide sequence ID" value="NZ_JBHLUH010000098.1"/>
</dbReference>
<evidence type="ECO:0000313" key="3">
    <source>
        <dbReference type="Proteomes" id="UP001589867"/>
    </source>
</evidence>
<gene>
    <name evidence="2" type="ORF">ACFFIA_41020</name>
</gene>
<dbReference type="Proteomes" id="UP001589867">
    <property type="component" value="Unassembled WGS sequence"/>
</dbReference>
<comment type="caution">
    <text evidence="2">The sequence shown here is derived from an EMBL/GenBank/DDBJ whole genome shotgun (WGS) entry which is preliminary data.</text>
</comment>
<keyword evidence="1" id="KW-0732">Signal</keyword>
<sequence length="134" mass="14062">MPVIHNPRGSHWAARAAVAVATAVALLAHTPATATAARPLAAASTTATTASRTEVQAAKARLLGAIEPCSTRVPRDDAVALGQCARDLAVPNAESNHDLLDLIGVFLHCVWLVWRYGLDSPYPTVGVCMDVHGY</sequence>
<protein>
    <recommendedName>
        <fullName evidence="4">Secreted protein</fullName>
    </recommendedName>
</protein>
<dbReference type="EMBL" id="JBHLUH010000098">
    <property type="protein sequence ID" value="MFC0534000.1"/>
    <property type="molecule type" value="Genomic_DNA"/>
</dbReference>
<name>A0ABV6MGZ3_9ACTN</name>
<reference evidence="2 3" key="1">
    <citation type="submission" date="2024-09" db="EMBL/GenBank/DDBJ databases">
        <authorList>
            <person name="Sun Q."/>
            <person name="Mori K."/>
        </authorList>
    </citation>
    <scope>NUCLEOTIDE SEQUENCE [LARGE SCALE GENOMIC DNA]</scope>
    <source>
        <strain evidence="2 3">TBRC 3947</strain>
    </source>
</reference>
<feature type="chain" id="PRO_5046123151" description="Secreted protein" evidence="1">
    <location>
        <begin position="37"/>
        <end position="134"/>
    </location>
</feature>
<evidence type="ECO:0000313" key="2">
    <source>
        <dbReference type="EMBL" id="MFC0534000.1"/>
    </source>
</evidence>
<proteinExistence type="predicted"/>
<evidence type="ECO:0008006" key="4">
    <source>
        <dbReference type="Google" id="ProtNLM"/>
    </source>
</evidence>
<evidence type="ECO:0000256" key="1">
    <source>
        <dbReference type="SAM" id="SignalP"/>
    </source>
</evidence>
<organism evidence="2 3">
    <name type="scientific">Phytohabitans kaempferiae</name>
    <dbReference type="NCBI Taxonomy" id="1620943"/>
    <lineage>
        <taxon>Bacteria</taxon>
        <taxon>Bacillati</taxon>
        <taxon>Actinomycetota</taxon>
        <taxon>Actinomycetes</taxon>
        <taxon>Micromonosporales</taxon>
        <taxon>Micromonosporaceae</taxon>
    </lineage>
</organism>
<accession>A0ABV6MGZ3</accession>